<evidence type="ECO:0000259" key="1">
    <source>
        <dbReference type="Pfam" id="PF01636"/>
    </source>
</evidence>
<dbReference type="Pfam" id="PF01636">
    <property type="entry name" value="APH"/>
    <property type="match status" value="1"/>
</dbReference>
<dbReference type="Proteomes" id="UP000460318">
    <property type="component" value="Unassembled WGS sequence"/>
</dbReference>
<dbReference type="PANTHER" id="PTHR21310">
    <property type="entry name" value="AMINOGLYCOSIDE PHOSPHOTRANSFERASE-RELATED-RELATED"/>
    <property type="match status" value="1"/>
</dbReference>
<dbReference type="RefSeq" id="WP_160497935.1">
    <property type="nucleotide sequence ID" value="NZ_WUBI01000001.1"/>
</dbReference>
<evidence type="ECO:0000313" key="3">
    <source>
        <dbReference type="Proteomes" id="UP000460318"/>
    </source>
</evidence>
<gene>
    <name evidence="2" type="ORF">GRF59_12930</name>
</gene>
<dbReference type="AlphaFoldDB" id="A0A7X3IIG8"/>
<protein>
    <submittedName>
        <fullName evidence="2">Phosphotransferase</fullName>
    </submittedName>
</protein>
<keyword evidence="3" id="KW-1185">Reference proteome</keyword>
<evidence type="ECO:0000313" key="2">
    <source>
        <dbReference type="EMBL" id="MWV44532.1"/>
    </source>
</evidence>
<dbReference type="GO" id="GO:0016740">
    <property type="term" value="F:transferase activity"/>
    <property type="evidence" value="ECO:0007669"/>
    <property type="project" value="UniProtKB-KW"/>
</dbReference>
<dbReference type="Gene3D" id="3.90.1200.10">
    <property type="match status" value="1"/>
</dbReference>
<keyword evidence="2" id="KW-0808">Transferase</keyword>
<dbReference type="InterPro" id="IPR011009">
    <property type="entry name" value="Kinase-like_dom_sf"/>
</dbReference>
<dbReference type="SUPFAM" id="SSF56112">
    <property type="entry name" value="Protein kinase-like (PK-like)"/>
    <property type="match status" value="1"/>
</dbReference>
<dbReference type="InterPro" id="IPR002575">
    <property type="entry name" value="Aminoglycoside_PTrfase"/>
</dbReference>
<sequence length="265" mass="29871">MNKNEEVIAAGRTAELFACEHQRVLKLFRDGIPRELAEKEFKISEAMYQSGISVPQPFEMREKEGRLGIVYEKAEGMTMLAAISQNPGIVEAEARRMAKLHAEIHKGNVEGLTRQKALLASQIAEAPFLTEDEKNKIVAGLDLLEEGFVICHGDYHPDNIIVGSKVWVIDWMTATSGNPAADVARTLLMLRTGTLPEELPPQVQELFARIREQLTSVYLQEYMNITGISYDNIKCWMVPVAAARLVEWIPEKEKEKLLDLIRKPL</sequence>
<proteinExistence type="predicted"/>
<reference evidence="2 3" key="1">
    <citation type="submission" date="2019-12" db="EMBL/GenBank/DDBJ databases">
        <title>Paenibacillus sp. nov., an endophytic bacterium isolated from the stem of Dendrobium.</title>
        <authorList>
            <person name="Zhao R."/>
        </authorList>
    </citation>
    <scope>NUCLEOTIDE SEQUENCE [LARGE SCALE GENOMIC DNA]</scope>
    <source>
        <strain evidence="2 3">HJL G12</strain>
    </source>
</reference>
<comment type="caution">
    <text evidence="2">The sequence shown here is derived from an EMBL/GenBank/DDBJ whole genome shotgun (WGS) entry which is preliminary data.</text>
</comment>
<accession>A0A7X3IIG8</accession>
<dbReference type="InterPro" id="IPR051678">
    <property type="entry name" value="AGP_Transferase"/>
</dbReference>
<organism evidence="2 3">
    <name type="scientific">Paenibacillus dendrobii</name>
    <dbReference type="NCBI Taxonomy" id="2691084"/>
    <lineage>
        <taxon>Bacteria</taxon>
        <taxon>Bacillati</taxon>
        <taxon>Bacillota</taxon>
        <taxon>Bacilli</taxon>
        <taxon>Bacillales</taxon>
        <taxon>Paenibacillaceae</taxon>
        <taxon>Paenibacillus</taxon>
    </lineage>
</organism>
<dbReference type="EMBL" id="WUBI01000001">
    <property type="protein sequence ID" value="MWV44532.1"/>
    <property type="molecule type" value="Genomic_DNA"/>
</dbReference>
<feature type="domain" description="Aminoglycoside phosphotransferase" evidence="1">
    <location>
        <begin position="8"/>
        <end position="206"/>
    </location>
</feature>
<name>A0A7X3IIG8_9BACL</name>